<keyword evidence="5 6" id="KW-0408">Iron</keyword>
<dbReference type="RefSeq" id="XP_041189546.1">
    <property type="nucleotide sequence ID" value="XM_041336539.1"/>
</dbReference>
<dbReference type="InterPro" id="IPR034812">
    <property type="entry name" value="Ppo-like_N"/>
</dbReference>
<reference evidence="8" key="1">
    <citation type="journal article" date="2020" name="New Phytol.">
        <title>Comparative genomics reveals dynamic genome evolution in host specialist ectomycorrhizal fungi.</title>
        <authorList>
            <person name="Lofgren L.A."/>
            <person name="Nguyen N.H."/>
            <person name="Vilgalys R."/>
            <person name="Ruytinx J."/>
            <person name="Liao H.L."/>
            <person name="Branco S."/>
            <person name="Kuo A."/>
            <person name="LaButti K."/>
            <person name="Lipzen A."/>
            <person name="Andreopoulos W."/>
            <person name="Pangilinan J."/>
            <person name="Riley R."/>
            <person name="Hundley H."/>
            <person name="Na H."/>
            <person name="Barry K."/>
            <person name="Grigoriev I.V."/>
            <person name="Stajich J.E."/>
            <person name="Kennedy P.G."/>
        </authorList>
    </citation>
    <scope>NUCLEOTIDE SEQUENCE</scope>
    <source>
        <strain evidence="8">MN1</strain>
    </source>
</reference>
<keyword evidence="1 6" id="KW-0349">Heme</keyword>
<evidence type="ECO:0000313" key="8">
    <source>
        <dbReference type="EMBL" id="KAG1810650.1"/>
    </source>
</evidence>
<name>A0A9P7J9X9_9AGAM</name>
<dbReference type="Gene3D" id="1.10.640.10">
    <property type="entry name" value="Haem peroxidase domain superfamily, animal type"/>
    <property type="match status" value="1"/>
</dbReference>
<keyword evidence="2 6" id="KW-0479">Metal-binding</keyword>
<dbReference type="GO" id="GO:0046872">
    <property type="term" value="F:metal ion binding"/>
    <property type="evidence" value="ECO:0007669"/>
    <property type="project" value="UniProtKB-KW"/>
</dbReference>
<evidence type="ECO:0000256" key="3">
    <source>
        <dbReference type="ARBA" id="ARBA00022964"/>
    </source>
</evidence>
<dbReference type="GO" id="GO:0004601">
    <property type="term" value="F:peroxidase activity"/>
    <property type="evidence" value="ECO:0007669"/>
    <property type="project" value="UniProtKB-KW"/>
</dbReference>
<evidence type="ECO:0000256" key="4">
    <source>
        <dbReference type="ARBA" id="ARBA00023002"/>
    </source>
</evidence>
<dbReference type="CDD" id="cd09817">
    <property type="entry name" value="linoleate_diol_synthase_like"/>
    <property type="match status" value="1"/>
</dbReference>
<dbReference type="InterPro" id="IPR050783">
    <property type="entry name" value="Oxylipin_biosynth_metab"/>
</dbReference>
<dbReference type="InterPro" id="IPR037120">
    <property type="entry name" value="Haem_peroxidase_sf_animal"/>
</dbReference>
<dbReference type="InterPro" id="IPR010255">
    <property type="entry name" value="Haem_peroxidase_sf"/>
</dbReference>
<dbReference type="InterPro" id="IPR019791">
    <property type="entry name" value="Haem_peroxidase_animal"/>
</dbReference>
<dbReference type="PANTHER" id="PTHR11903">
    <property type="entry name" value="PROSTAGLANDIN G/H SYNTHASE"/>
    <property type="match status" value="1"/>
</dbReference>
<keyword evidence="9" id="KW-1185">Reference proteome</keyword>
<evidence type="ECO:0000256" key="7">
    <source>
        <dbReference type="SAM" id="MobiDB-lite"/>
    </source>
</evidence>
<protein>
    <submittedName>
        <fullName evidence="8">Heme peroxidase</fullName>
    </submittedName>
</protein>
<keyword evidence="4" id="KW-0560">Oxidoreductase</keyword>
<dbReference type="Pfam" id="PF03098">
    <property type="entry name" value="An_peroxidase"/>
    <property type="match status" value="1"/>
</dbReference>
<proteinExistence type="predicted"/>
<keyword evidence="3" id="KW-0223">Dioxygenase</keyword>
<dbReference type="PRINTS" id="PR00457">
    <property type="entry name" value="ANPEROXIDASE"/>
</dbReference>
<dbReference type="GeneID" id="64630556"/>
<dbReference type="PANTHER" id="PTHR11903:SF37">
    <property type="entry name" value="PSI-PRODUCING OXYGENASE A"/>
    <property type="match status" value="1"/>
</dbReference>
<evidence type="ECO:0000256" key="1">
    <source>
        <dbReference type="ARBA" id="ARBA00022617"/>
    </source>
</evidence>
<feature type="binding site" description="axial binding residue" evidence="6">
    <location>
        <position position="380"/>
    </location>
    <ligand>
        <name>heme b</name>
        <dbReference type="ChEBI" id="CHEBI:60344"/>
    </ligand>
    <ligandPart>
        <name>Fe</name>
        <dbReference type="ChEBI" id="CHEBI:18248"/>
    </ligandPart>
</feature>
<dbReference type="GO" id="GO:0020037">
    <property type="term" value="F:heme binding"/>
    <property type="evidence" value="ECO:0007669"/>
    <property type="project" value="InterPro"/>
</dbReference>
<dbReference type="AlphaFoldDB" id="A0A9P7J9X9"/>
<dbReference type="GO" id="GO:0006631">
    <property type="term" value="P:fatty acid metabolic process"/>
    <property type="evidence" value="ECO:0007669"/>
    <property type="project" value="UniProtKB-ARBA"/>
</dbReference>
<evidence type="ECO:0000256" key="5">
    <source>
        <dbReference type="ARBA" id="ARBA00023004"/>
    </source>
</evidence>
<evidence type="ECO:0000256" key="2">
    <source>
        <dbReference type="ARBA" id="ARBA00022723"/>
    </source>
</evidence>
<gene>
    <name evidence="8" type="ORF">BJ212DRAFT_1377928</name>
</gene>
<comment type="caution">
    <text evidence="8">The sequence shown here is derived from an EMBL/GenBank/DDBJ whole genome shotgun (WGS) entry which is preliminary data.</text>
</comment>
<dbReference type="Proteomes" id="UP000807769">
    <property type="component" value="Unassembled WGS sequence"/>
</dbReference>
<dbReference type="PROSITE" id="PS50292">
    <property type="entry name" value="PEROXIDASE_3"/>
    <property type="match status" value="1"/>
</dbReference>
<dbReference type="EMBL" id="JABBWG010000032">
    <property type="protein sequence ID" value="KAG1810650.1"/>
    <property type="molecule type" value="Genomic_DNA"/>
</dbReference>
<sequence>MRRAAASLVPRIDIPPCISQPGIPACFDKIKSVEDFEQIITRGPPFTLADLPAYVDALKNLKSGINDREFLLEKLLILMSRLPDDSVFAKELQISVIDILYKDLPHPPCSFLKTPVTTPLSGSSSMPYVFRSADGSNYSMSTPSLGQAGQPYARSVPSTHVSSRRPLPDPGEVFDTLLRRRQNDFVPHPGGLSSLFFAFADLIIHSIFDTNSHDWTINNASSYLDLSILYGHNEEQVDSIRKKDGTGHIWEDVFADKRLLFMPPSVGALAVLFSRHHNYIANKILSLNERGTFTSPAPLNEAKRTAQCDEIFHRARLVNTAFFMQIILTDYVGGILGLVRDGLTWRLNPLQGFREQTHDVSQRGAGNAVSLEFNMLYRWHAAMSHQDEVWIEHVFKGILPGKDPSTITVKEFKAAVHKSSAQMPDIRSWTFGGLTREEDGRFSDDDIARVLQDATAERACAFRARGVPAVMRIVEILGMVRARAWGACSLNEFRRFIGLKPYKTFSEWNPDPEIYVAAERLYGDIENLELHVGLQAEETKPPIPGAGLCPGYTISRAILADAVCLTRGDRFLTVDFTPFNLTTWGYEHCMVNKMDGSYGGMLTKLLFRMLPDHYPAGSVYAHFPFLTPEFLASSMAKAPRSAEVRHLYDWDRPSTVQPAAFVAADMNVVRDYERRLSNLHMPPRVRNEAIRKPISDKVAEYTASTSHFAHLTSELIRKRREVDEQVDIIEILNLLPVYWVGDIMVLFLIHQHKLLGVELVFFRQVGLPSMDKSSSQMTPEFWYKAFFTIAHYLYLNKDPASDWTLCQKAMRSTQLIKLYLESHLKRLSDGIISINGICDFLFSNHLSSQKGEVFLSEVLRVTPRASIEEIALCLFEEIIPSAALFSAVIASVVKYYMYAQNEDYSGFASSCQDKGSEQHPAVLRYICKALNLDVDMMSSDESSVLRITLDGQVMAIPKQTGLLSWDVFSKIAPGIICSIFSAGSIRRPQITTRSKGTRVDAEQTSRFTDISIPTSMIVEYDV</sequence>
<keyword evidence="8" id="KW-0575">Peroxidase</keyword>
<dbReference type="OrthoDB" id="823504at2759"/>
<evidence type="ECO:0000313" key="9">
    <source>
        <dbReference type="Proteomes" id="UP000807769"/>
    </source>
</evidence>
<dbReference type="GO" id="GO:0006979">
    <property type="term" value="P:response to oxidative stress"/>
    <property type="evidence" value="ECO:0007669"/>
    <property type="project" value="InterPro"/>
</dbReference>
<feature type="region of interest" description="Disordered" evidence="7">
    <location>
        <begin position="140"/>
        <end position="168"/>
    </location>
</feature>
<dbReference type="GO" id="GO:0051213">
    <property type="term" value="F:dioxygenase activity"/>
    <property type="evidence" value="ECO:0007669"/>
    <property type="project" value="UniProtKB-KW"/>
</dbReference>
<accession>A0A9P7J9X9</accession>
<dbReference type="SUPFAM" id="SSF48113">
    <property type="entry name" value="Heme-dependent peroxidases"/>
    <property type="match status" value="1"/>
</dbReference>
<organism evidence="8 9">
    <name type="scientific">Suillus subaureus</name>
    <dbReference type="NCBI Taxonomy" id="48587"/>
    <lineage>
        <taxon>Eukaryota</taxon>
        <taxon>Fungi</taxon>
        <taxon>Dikarya</taxon>
        <taxon>Basidiomycota</taxon>
        <taxon>Agaricomycotina</taxon>
        <taxon>Agaricomycetes</taxon>
        <taxon>Agaricomycetidae</taxon>
        <taxon>Boletales</taxon>
        <taxon>Suillineae</taxon>
        <taxon>Suillaceae</taxon>
        <taxon>Suillus</taxon>
    </lineage>
</organism>
<evidence type="ECO:0000256" key="6">
    <source>
        <dbReference type="PIRSR" id="PIRSR619791-2"/>
    </source>
</evidence>